<keyword evidence="2" id="KW-1185">Reference proteome</keyword>
<dbReference type="AlphaFoldDB" id="A0AAE7E7D5"/>
<organism evidence="1 2">
    <name type="scientific">Arcobacter defluvii</name>
    <dbReference type="NCBI Taxonomy" id="873191"/>
    <lineage>
        <taxon>Bacteria</taxon>
        <taxon>Pseudomonadati</taxon>
        <taxon>Campylobacterota</taxon>
        <taxon>Epsilonproteobacteria</taxon>
        <taxon>Campylobacterales</taxon>
        <taxon>Arcobacteraceae</taxon>
        <taxon>Arcobacter</taxon>
    </lineage>
</organism>
<reference evidence="1 2" key="1">
    <citation type="submission" date="2020-05" db="EMBL/GenBank/DDBJ databases">
        <title>Complete genome sequencing of Campylobacter and Arcobacter type strains.</title>
        <authorList>
            <person name="Miller W.G."/>
            <person name="Yee E."/>
        </authorList>
    </citation>
    <scope>NUCLEOTIDE SEQUENCE [LARGE SCALE GENOMIC DNA]</scope>
    <source>
        <strain evidence="1 2">LMG 25694</strain>
    </source>
</reference>
<dbReference type="KEGG" id="adz:ADFLV_2347"/>
<proteinExistence type="predicted"/>
<dbReference type="EMBL" id="CP053835">
    <property type="protein sequence ID" value="QKF78352.1"/>
    <property type="molecule type" value="Genomic_DNA"/>
</dbReference>
<protein>
    <submittedName>
        <fullName evidence="1">Uncharacterized protein</fullName>
    </submittedName>
</protein>
<dbReference type="Proteomes" id="UP000503313">
    <property type="component" value="Chromosome"/>
</dbReference>
<sequence length="70" mass="8752">MNICFIVHKNTFLVYFEFCIYNSNETDIYKFFKFLFFIANIKIFIKKVCFRYNHKKLLTDIRKKNEHNKK</sequence>
<name>A0AAE7E7D5_9BACT</name>
<accession>A0AAE7E7D5</accession>
<evidence type="ECO:0000313" key="2">
    <source>
        <dbReference type="Proteomes" id="UP000503313"/>
    </source>
</evidence>
<gene>
    <name evidence="1" type="ORF">ADFLV_2347</name>
</gene>
<evidence type="ECO:0000313" key="1">
    <source>
        <dbReference type="EMBL" id="QKF78352.1"/>
    </source>
</evidence>